<comment type="catalytic activity">
    <reaction evidence="19">
        <text>hexanedioate(in) + 2-oxoglutarate(out) = hexanedioate(out) + 2-oxoglutarate(in)</text>
        <dbReference type="Rhea" id="RHEA:71743"/>
        <dbReference type="ChEBI" id="CHEBI:16810"/>
        <dbReference type="ChEBI" id="CHEBI:17128"/>
    </reaction>
</comment>
<keyword evidence="6" id="KW-0999">Mitochondrion inner membrane</keyword>
<proteinExistence type="inferred from homology"/>
<dbReference type="GO" id="GO:0055085">
    <property type="term" value="P:transmembrane transport"/>
    <property type="evidence" value="ECO:0007669"/>
    <property type="project" value="InterPro"/>
</dbReference>
<evidence type="ECO:0000256" key="19">
    <source>
        <dbReference type="ARBA" id="ARBA00048998"/>
    </source>
</evidence>
<keyword evidence="9 20" id="KW-0472">Membrane</keyword>
<dbReference type="AlphaFoldDB" id="A0A9P1J1T5"/>
<evidence type="ECO:0000256" key="11">
    <source>
        <dbReference type="ARBA" id="ARBA00039747"/>
    </source>
</evidence>
<evidence type="ECO:0000256" key="15">
    <source>
        <dbReference type="ARBA" id="ARBA00048003"/>
    </source>
</evidence>
<evidence type="ECO:0000256" key="16">
    <source>
        <dbReference type="ARBA" id="ARBA00048303"/>
    </source>
</evidence>
<evidence type="ECO:0000256" key="20">
    <source>
        <dbReference type="PROSITE-ProRule" id="PRU00282"/>
    </source>
</evidence>
<dbReference type="OrthoDB" id="434783at2759"/>
<keyword evidence="3 21" id="KW-0813">Transport</keyword>
<evidence type="ECO:0000313" key="23">
    <source>
        <dbReference type="Proteomes" id="UP001152747"/>
    </source>
</evidence>
<gene>
    <name evidence="22" type="ORF">CAMP_LOCUS17759</name>
</gene>
<comment type="catalytic activity">
    <reaction evidence="15">
        <text>citrate(in) + 2-oxoglutarate(out) = citrate(out) + 2-oxoglutarate(in)</text>
        <dbReference type="Rhea" id="RHEA:71763"/>
        <dbReference type="ChEBI" id="CHEBI:16810"/>
        <dbReference type="ChEBI" id="CHEBI:16947"/>
    </reaction>
</comment>
<comment type="catalytic activity">
    <reaction evidence="18">
        <text>glutarate(in) + 2-oxoglutarate(out) = glutarate(out) + 2-oxoglutarate(in)</text>
        <dbReference type="Rhea" id="RHEA:71751"/>
        <dbReference type="ChEBI" id="CHEBI:16810"/>
        <dbReference type="ChEBI" id="CHEBI:30921"/>
    </reaction>
</comment>
<dbReference type="PANTHER" id="PTHR46356:SF1">
    <property type="entry name" value="MITOCHONDRIAL 2-OXODICARBOXYLATE CARRIER"/>
    <property type="match status" value="1"/>
</dbReference>
<name>A0A9P1J1T5_9PELO</name>
<keyword evidence="23" id="KW-1185">Reference proteome</keyword>
<comment type="subcellular location">
    <subcellularLocation>
        <location evidence="1">Mitochondrion inner membrane</location>
        <topology evidence="1">Multi-pass membrane protein</topology>
    </subcellularLocation>
</comment>
<evidence type="ECO:0000256" key="12">
    <source>
        <dbReference type="ARBA" id="ARBA00041874"/>
    </source>
</evidence>
<evidence type="ECO:0000256" key="6">
    <source>
        <dbReference type="ARBA" id="ARBA00022792"/>
    </source>
</evidence>
<sequence>MSGSVTEKLKEGGRQITAGGSAGLVEVCLMYPLDVVKTRLQLGNHDKGMVDCFVKTYKVEGIGGFYKGILPPILAETPKRATKFFTFEQYKTMFTHSDIPMPLTMSFAGLFSGLTEAFVICPFETVKVRLQADRKSTAGQQRSTASMAREIYRTEGFGTSGLYRGLGATLGRHGAWNMVYFGLYHSCKEIIPDAKQNPTANLLGRIGLGFTAGSLASIFNIPFDVAKSRIQGPQPDPLIRKYNGTFQSIALVYKEEGFAALYKGLLPKVMRLGPGGAVMLIVYDEVYAFLKKTT</sequence>
<comment type="catalytic activity">
    <reaction evidence="16">
        <text>L-2-aminoadipate(in) + 2-oxoglutarate(out) = L-2-aminoadipate(out) + 2-oxoglutarate(in)</text>
        <dbReference type="Rhea" id="RHEA:71747"/>
        <dbReference type="ChEBI" id="CHEBI:16810"/>
        <dbReference type="ChEBI" id="CHEBI:58672"/>
    </reaction>
</comment>
<feature type="repeat" description="Solcar" evidence="20">
    <location>
        <begin position="200"/>
        <end position="289"/>
    </location>
</feature>
<dbReference type="SUPFAM" id="SSF103506">
    <property type="entry name" value="Mitochondrial carrier"/>
    <property type="match status" value="1"/>
</dbReference>
<dbReference type="InterPro" id="IPR023395">
    <property type="entry name" value="MCP_dom_sf"/>
</dbReference>
<reference evidence="22" key="1">
    <citation type="submission" date="2022-11" db="EMBL/GenBank/DDBJ databases">
        <authorList>
            <person name="Kikuchi T."/>
        </authorList>
    </citation>
    <scope>NUCLEOTIDE SEQUENCE</scope>
    <source>
        <strain evidence="22">PS1010</strain>
    </source>
</reference>
<evidence type="ECO:0000256" key="17">
    <source>
        <dbReference type="ARBA" id="ARBA00048581"/>
    </source>
</evidence>
<dbReference type="InterPro" id="IPR018108">
    <property type="entry name" value="MCP_transmembrane"/>
</dbReference>
<dbReference type="PRINTS" id="PR00926">
    <property type="entry name" value="MITOCARRIER"/>
</dbReference>
<feature type="repeat" description="Solcar" evidence="20">
    <location>
        <begin position="10"/>
        <end position="93"/>
    </location>
</feature>
<evidence type="ECO:0000256" key="7">
    <source>
        <dbReference type="ARBA" id="ARBA00022989"/>
    </source>
</evidence>
<dbReference type="InterPro" id="IPR002067">
    <property type="entry name" value="MCP"/>
</dbReference>
<dbReference type="EMBL" id="CANHGI010000006">
    <property type="protein sequence ID" value="CAI5455122.1"/>
    <property type="molecule type" value="Genomic_DNA"/>
</dbReference>
<comment type="similarity">
    <text evidence="2 21">Belongs to the mitochondrial carrier (TC 2.A.29) family.</text>
</comment>
<protein>
    <recommendedName>
        <fullName evidence="11">Mitochondrial 2-oxodicarboxylate carrier</fullName>
    </recommendedName>
    <alternativeName>
        <fullName evidence="12">Solute carrier family 25 member 21</fullName>
    </alternativeName>
</protein>
<accession>A0A9P1J1T5</accession>
<comment type="catalytic activity">
    <reaction evidence="17">
        <text>2-oxoheptanedioate(in) + 2-oxoglutarate(out) = 2-oxoheptanedioate(out) + 2-oxoglutarate(in)</text>
        <dbReference type="Rhea" id="RHEA:71755"/>
        <dbReference type="ChEBI" id="CHEBI:16810"/>
        <dbReference type="ChEBI" id="CHEBI:72701"/>
    </reaction>
</comment>
<evidence type="ECO:0000256" key="2">
    <source>
        <dbReference type="ARBA" id="ARBA00006375"/>
    </source>
</evidence>
<organism evidence="22 23">
    <name type="scientific">Caenorhabditis angaria</name>
    <dbReference type="NCBI Taxonomy" id="860376"/>
    <lineage>
        <taxon>Eukaryota</taxon>
        <taxon>Metazoa</taxon>
        <taxon>Ecdysozoa</taxon>
        <taxon>Nematoda</taxon>
        <taxon>Chromadorea</taxon>
        <taxon>Rhabditida</taxon>
        <taxon>Rhabditina</taxon>
        <taxon>Rhabditomorpha</taxon>
        <taxon>Rhabditoidea</taxon>
        <taxon>Rhabditidae</taxon>
        <taxon>Peloderinae</taxon>
        <taxon>Caenorhabditis</taxon>
    </lineage>
</organism>
<evidence type="ECO:0000256" key="21">
    <source>
        <dbReference type="RuleBase" id="RU000488"/>
    </source>
</evidence>
<dbReference type="Proteomes" id="UP001152747">
    <property type="component" value="Unassembled WGS sequence"/>
</dbReference>
<evidence type="ECO:0000256" key="9">
    <source>
        <dbReference type="ARBA" id="ARBA00023136"/>
    </source>
</evidence>
<keyword evidence="4 20" id="KW-0812">Transmembrane</keyword>
<evidence type="ECO:0000256" key="3">
    <source>
        <dbReference type="ARBA" id="ARBA00022448"/>
    </source>
</evidence>
<evidence type="ECO:0000256" key="13">
    <source>
        <dbReference type="ARBA" id="ARBA00046087"/>
    </source>
</evidence>
<dbReference type="GO" id="GO:0005743">
    <property type="term" value="C:mitochondrial inner membrane"/>
    <property type="evidence" value="ECO:0007669"/>
    <property type="project" value="UniProtKB-SubCell"/>
</dbReference>
<keyword evidence="8" id="KW-0496">Mitochondrion</keyword>
<comment type="caution">
    <text evidence="22">The sequence shown here is derived from an EMBL/GenBank/DDBJ whole genome shotgun (WGS) entry which is preliminary data.</text>
</comment>
<evidence type="ECO:0000256" key="1">
    <source>
        <dbReference type="ARBA" id="ARBA00004448"/>
    </source>
</evidence>
<dbReference type="Gene3D" id="1.50.40.10">
    <property type="entry name" value="Mitochondrial carrier domain"/>
    <property type="match status" value="1"/>
</dbReference>
<dbReference type="PANTHER" id="PTHR46356">
    <property type="entry name" value="MITOCHONDRIAL 2-OXODICARBOXYLATE CARRIER"/>
    <property type="match status" value="1"/>
</dbReference>
<comment type="catalytic activity">
    <reaction evidence="14">
        <text>heptanedioate(in) + 2-oxoglutarate(out) = heptanedioate(out) + 2-oxoglutarate(in)</text>
        <dbReference type="Rhea" id="RHEA:71759"/>
        <dbReference type="ChEBI" id="CHEBI:16810"/>
        <dbReference type="ChEBI" id="CHEBI:36165"/>
    </reaction>
</comment>
<evidence type="ECO:0000256" key="5">
    <source>
        <dbReference type="ARBA" id="ARBA00022737"/>
    </source>
</evidence>
<feature type="repeat" description="Solcar" evidence="20">
    <location>
        <begin position="100"/>
        <end position="190"/>
    </location>
</feature>
<evidence type="ECO:0000313" key="22">
    <source>
        <dbReference type="EMBL" id="CAI5455122.1"/>
    </source>
</evidence>
<dbReference type="InterPro" id="IPR051752">
    <property type="entry name" value="Mito_2-oxodicarb_carrier"/>
</dbReference>
<keyword evidence="5" id="KW-0677">Repeat</keyword>
<dbReference type="Pfam" id="PF00153">
    <property type="entry name" value="Mito_carr"/>
    <property type="match status" value="3"/>
</dbReference>
<keyword evidence="7" id="KW-1133">Transmembrane helix</keyword>
<evidence type="ECO:0000256" key="18">
    <source>
        <dbReference type="ARBA" id="ARBA00048920"/>
    </source>
</evidence>
<evidence type="ECO:0000256" key="4">
    <source>
        <dbReference type="ARBA" id="ARBA00022692"/>
    </source>
</evidence>
<comment type="catalytic activity">
    <reaction evidence="10">
        <text>2-oxoadipate(in) + 2-oxoglutarate(out) = 2-oxoadipate(out) + 2-oxoglutarate(in)</text>
        <dbReference type="Rhea" id="RHEA:71739"/>
        <dbReference type="ChEBI" id="CHEBI:16810"/>
        <dbReference type="ChEBI" id="CHEBI:57499"/>
    </reaction>
</comment>
<comment type="function">
    <text evidence="13">Transports dicarboxylates across the inner membranes of mitochondria by a counter-exchange mechanism. Can transport 2-oxoadipate (2-oxohexanedioate), 2-oxoglutarate, adipate (hexanedioate), glutarate, and to a lesser extent, pimelate (heptanedioate), 2-oxopimelate (2-oxoheptanedioate), 2-aminoadipate (2-aminohexanedioate), oxaloacetate, and citrate. Plays a central role in catabolism of lysine, hydroxylysine, and tryptophan, by transporting common metabolite intermediates (such as 2-oxoadipate) into the mitochondria, where it is converted into acetyl-CoA and can enter the citric acid (TCA) cycle.</text>
</comment>
<dbReference type="PROSITE" id="PS50920">
    <property type="entry name" value="SOLCAR"/>
    <property type="match status" value="3"/>
</dbReference>
<evidence type="ECO:0000256" key="10">
    <source>
        <dbReference type="ARBA" id="ARBA00036018"/>
    </source>
</evidence>
<evidence type="ECO:0000256" key="8">
    <source>
        <dbReference type="ARBA" id="ARBA00023128"/>
    </source>
</evidence>
<evidence type="ECO:0000256" key="14">
    <source>
        <dbReference type="ARBA" id="ARBA00047537"/>
    </source>
</evidence>